<dbReference type="GO" id="GO:0008168">
    <property type="term" value="F:methyltransferase activity"/>
    <property type="evidence" value="ECO:0007669"/>
    <property type="project" value="UniProtKB-KW"/>
</dbReference>
<evidence type="ECO:0000313" key="3">
    <source>
        <dbReference type="Proteomes" id="UP000076603"/>
    </source>
</evidence>
<dbReference type="Proteomes" id="UP000076603">
    <property type="component" value="Unassembled WGS sequence"/>
</dbReference>
<dbReference type="STRING" id="1121326.CLMAG_29550"/>
<sequence length="163" mass="18772">MSACVTELLDDIEENHNTNYKAMAQVVRRIYDNIGFENYGVPFAMIVEAEPLGAKVQIGDKIVEERVIEYNNAPLEEIMKNHKVVPRNESRMSTVLRAIEELKNDEIPVIGNVTGHMSTATSAIDPLMFLKMLRKEPEKAYEFLRYINEYLIKSITKNCIDYR</sequence>
<proteinExistence type="predicted"/>
<gene>
    <name evidence="2" type="ORF">CLMAG_29550</name>
</gene>
<accession>A0A162SFX5</accession>
<keyword evidence="2" id="KW-0808">Transferase</keyword>
<dbReference type="PATRIC" id="fig|1121326.3.peg.2976"/>
<evidence type="ECO:0000259" key="1">
    <source>
        <dbReference type="Pfam" id="PF01208"/>
    </source>
</evidence>
<dbReference type="GO" id="GO:0004853">
    <property type="term" value="F:uroporphyrinogen decarboxylase activity"/>
    <property type="evidence" value="ECO:0007669"/>
    <property type="project" value="InterPro"/>
</dbReference>
<keyword evidence="3" id="KW-1185">Reference proteome</keyword>
<feature type="domain" description="Uroporphyrinogen decarboxylase (URO-D)" evidence="1">
    <location>
        <begin position="18"/>
        <end position="155"/>
    </location>
</feature>
<organism evidence="2 3">
    <name type="scientific">Clostridium magnum DSM 2767</name>
    <dbReference type="NCBI Taxonomy" id="1121326"/>
    <lineage>
        <taxon>Bacteria</taxon>
        <taxon>Bacillati</taxon>
        <taxon>Bacillota</taxon>
        <taxon>Clostridia</taxon>
        <taxon>Eubacteriales</taxon>
        <taxon>Clostridiaceae</taxon>
        <taxon>Clostridium</taxon>
    </lineage>
</organism>
<dbReference type="GO" id="GO:0006779">
    <property type="term" value="P:porphyrin-containing compound biosynthetic process"/>
    <property type="evidence" value="ECO:0007669"/>
    <property type="project" value="InterPro"/>
</dbReference>
<dbReference type="PANTHER" id="PTHR47099">
    <property type="entry name" value="METHYLCOBAMIDE:COM METHYLTRANSFERASE MTBA"/>
    <property type="match status" value="1"/>
</dbReference>
<dbReference type="EMBL" id="LWAE01000003">
    <property type="protein sequence ID" value="KZL91197.1"/>
    <property type="molecule type" value="Genomic_DNA"/>
</dbReference>
<dbReference type="Gene3D" id="3.20.20.210">
    <property type="match status" value="1"/>
</dbReference>
<dbReference type="InterPro" id="IPR000257">
    <property type="entry name" value="Uroporphyrinogen_deCOase"/>
</dbReference>
<dbReference type="Pfam" id="PF01208">
    <property type="entry name" value="URO-D"/>
    <property type="match status" value="1"/>
</dbReference>
<keyword evidence="2" id="KW-0489">Methyltransferase</keyword>
<dbReference type="InterPro" id="IPR052024">
    <property type="entry name" value="Methanogen_methyltrans"/>
</dbReference>
<dbReference type="InterPro" id="IPR038071">
    <property type="entry name" value="UROD/MetE-like_sf"/>
</dbReference>
<protein>
    <submittedName>
        <fullName evidence="2">Methylcobalamin:coenzyme M methyltransferase</fullName>
    </submittedName>
</protein>
<reference evidence="2 3" key="1">
    <citation type="submission" date="2016-04" db="EMBL/GenBank/DDBJ databases">
        <title>Genome sequence of Clostridium magnum DSM 2767.</title>
        <authorList>
            <person name="Poehlein A."/>
            <person name="Uhlig R."/>
            <person name="Fischer R."/>
            <person name="Bahl H."/>
            <person name="Daniel R."/>
        </authorList>
    </citation>
    <scope>NUCLEOTIDE SEQUENCE [LARGE SCALE GENOMIC DNA]</scope>
    <source>
        <strain evidence="2 3">DSM 2767</strain>
    </source>
</reference>
<dbReference type="SUPFAM" id="SSF51726">
    <property type="entry name" value="UROD/MetE-like"/>
    <property type="match status" value="1"/>
</dbReference>
<comment type="caution">
    <text evidence="2">The sequence shown here is derived from an EMBL/GenBank/DDBJ whole genome shotgun (WGS) entry which is preliminary data.</text>
</comment>
<dbReference type="PANTHER" id="PTHR47099:SF1">
    <property type="entry name" value="METHYLCOBAMIDE:COM METHYLTRANSFERASE MTBA"/>
    <property type="match status" value="1"/>
</dbReference>
<name>A0A162SFX5_9CLOT</name>
<dbReference type="GO" id="GO:0032259">
    <property type="term" value="P:methylation"/>
    <property type="evidence" value="ECO:0007669"/>
    <property type="project" value="UniProtKB-KW"/>
</dbReference>
<evidence type="ECO:0000313" key="2">
    <source>
        <dbReference type="EMBL" id="KZL91197.1"/>
    </source>
</evidence>
<dbReference type="AlphaFoldDB" id="A0A162SFX5"/>